<dbReference type="RefSeq" id="WP_146839132.1">
    <property type="nucleotide sequence ID" value="NZ_BJVQ01000047.1"/>
</dbReference>
<dbReference type="Gene3D" id="1.10.357.10">
    <property type="entry name" value="Tetracycline Repressor, domain 2"/>
    <property type="match status" value="1"/>
</dbReference>
<evidence type="ECO:0000313" key="3">
    <source>
        <dbReference type="Proteomes" id="UP000321723"/>
    </source>
</evidence>
<evidence type="ECO:0000313" key="4">
    <source>
        <dbReference type="Proteomes" id="UP000564629"/>
    </source>
</evidence>
<reference evidence="1 3" key="1">
    <citation type="submission" date="2019-07" db="EMBL/GenBank/DDBJ databases">
        <title>Whole genome shotgun sequence of Cellulomonas hominis NBRC 16055.</title>
        <authorList>
            <person name="Hosoyama A."/>
            <person name="Uohara A."/>
            <person name="Ohji S."/>
            <person name="Ichikawa N."/>
        </authorList>
    </citation>
    <scope>NUCLEOTIDE SEQUENCE [LARGE SCALE GENOMIC DNA]</scope>
    <source>
        <strain evidence="1 3">NBRC 16055</strain>
    </source>
</reference>
<organism evidence="1 3">
    <name type="scientific">Cellulomonas hominis</name>
    <dbReference type="NCBI Taxonomy" id="156981"/>
    <lineage>
        <taxon>Bacteria</taxon>
        <taxon>Bacillati</taxon>
        <taxon>Actinomycetota</taxon>
        <taxon>Actinomycetes</taxon>
        <taxon>Micrococcales</taxon>
        <taxon>Cellulomonadaceae</taxon>
        <taxon>Cellulomonas</taxon>
    </lineage>
</organism>
<dbReference type="OrthoDB" id="4820460at2"/>
<dbReference type="Proteomes" id="UP000321723">
    <property type="component" value="Unassembled WGS sequence"/>
</dbReference>
<evidence type="ECO:0000313" key="2">
    <source>
        <dbReference type="EMBL" id="MBB5473901.1"/>
    </source>
</evidence>
<proteinExistence type="predicted"/>
<reference evidence="2 4" key="2">
    <citation type="submission" date="2020-08" db="EMBL/GenBank/DDBJ databases">
        <title>Sequencing the genomes of 1000 actinobacteria strains.</title>
        <authorList>
            <person name="Klenk H.-P."/>
        </authorList>
    </citation>
    <scope>NUCLEOTIDE SEQUENCE [LARGE SCALE GENOMIC DNA]</scope>
    <source>
        <strain evidence="2 4">DSM 9581</strain>
    </source>
</reference>
<gene>
    <name evidence="1" type="ORF">CHO01_28680</name>
    <name evidence="2" type="ORF">HNR08_002637</name>
</gene>
<dbReference type="SUPFAM" id="SSF46689">
    <property type="entry name" value="Homeodomain-like"/>
    <property type="match status" value="1"/>
</dbReference>
<dbReference type="EMBL" id="JACHDN010000001">
    <property type="protein sequence ID" value="MBB5473901.1"/>
    <property type="molecule type" value="Genomic_DNA"/>
</dbReference>
<protein>
    <submittedName>
        <fullName evidence="2">AcrR family transcriptional regulator</fullName>
    </submittedName>
</protein>
<name>A0A511FF00_9CELL</name>
<dbReference type="Proteomes" id="UP000564629">
    <property type="component" value="Unassembled WGS sequence"/>
</dbReference>
<keyword evidence="3" id="KW-1185">Reference proteome</keyword>
<evidence type="ECO:0000313" key="1">
    <source>
        <dbReference type="EMBL" id="GEL47752.1"/>
    </source>
</evidence>
<dbReference type="InterPro" id="IPR009057">
    <property type="entry name" value="Homeodomain-like_sf"/>
</dbReference>
<sequence>MMAGRQQQVRTALGRRMTRAVTAVGPCRDDDPRSAVAFLALDGCVLGWYAGVHPGDPAWWNRALGAVASYAALPVPPERAEAVSARWERFPMRDELPLLDAVLTLVQQGGVRSVTLERVARAAGRDVDWLSSLYGSVDELLGDLQDRVASDGFDDLAPLHLEPSRAGVRSMLDVLTDDRRTTSLLRTLALSGVEVSHGAATAARELSPVARPGWERLDDDTWVAALAVDAWALGSSAWGPYAEQEMDGAVAAELQRLIGCGAS</sequence>
<comment type="caution">
    <text evidence="1">The sequence shown here is derived from an EMBL/GenBank/DDBJ whole genome shotgun (WGS) entry which is preliminary data.</text>
</comment>
<accession>A0A511FF00</accession>
<dbReference type="AlphaFoldDB" id="A0A511FF00"/>
<dbReference type="EMBL" id="BJVQ01000047">
    <property type="protein sequence ID" value="GEL47752.1"/>
    <property type="molecule type" value="Genomic_DNA"/>
</dbReference>